<evidence type="ECO:0000256" key="1">
    <source>
        <dbReference type="SAM" id="Phobius"/>
    </source>
</evidence>
<evidence type="ECO:0000313" key="2">
    <source>
        <dbReference type="EMBL" id="OEY96877.1"/>
    </source>
</evidence>
<feature type="transmembrane region" description="Helical" evidence="1">
    <location>
        <begin position="20"/>
        <end position="39"/>
    </location>
</feature>
<gene>
    <name evidence="2" type="ORF">BJI46_11860</name>
</gene>
<keyword evidence="3" id="KW-1185">Reference proteome</keyword>
<accession>A0A1E7RCD3</accession>
<reference evidence="2 3" key="1">
    <citation type="submission" date="2016-09" db="EMBL/GenBank/DDBJ databases">
        <authorList>
            <person name="Capua I."/>
            <person name="De Benedictis P."/>
            <person name="Joannis T."/>
            <person name="Lombin L.H."/>
            <person name="Cattoli G."/>
        </authorList>
    </citation>
    <scope>NUCLEOTIDE SEQUENCE [LARGE SCALE GENOMIC DNA]</scope>
    <source>
        <strain evidence="2 3">ANC 4671</strain>
    </source>
</reference>
<organism evidence="2 3">
    <name type="scientific">Acinetobacter qingfengensis</name>
    <dbReference type="NCBI Taxonomy" id="1262585"/>
    <lineage>
        <taxon>Bacteria</taxon>
        <taxon>Pseudomonadati</taxon>
        <taxon>Pseudomonadota</taxon>
        <taxon>Gammaproteobacteria</taxon>
        <taxon>Moraxellales</taxon>
        <taxon>Moraxellaceae</taxon>
        <taxon>Acinetobacter</taxon>
    </lineage>
</organism>
<proteinExistence type="predicted"/>
<keyword evidence="1" id="KW-0812">Transmembrane</keyword>
<name>A0A1E7RCD3_9GAMM</name>
<evidence type="ECO:0000313" key="3">
    <source>
        <dbReference type="Proteomes" id="UP000185895"/>
    </source>
</evidence>
<comment type="caution">
    <text evidence="2">The sequence shown here is derived from an EMBL/GenBank/DDBJ whole genome shotgun (WGS) entry which is preliminary data.</text>
</comment>
<keyword evidence="1" id="KW-0472">Membrane</keyword>
<dbReference type="STRING" id="1262585.BJI46_11860"/>
<sequence>MSVDLSAKQATSIDLFKFSFFAMHNFQLRWLIFAVCIFFKYRFQRIYVDLFQSKNLSTPMSVWCFYAVLKIFRIDHFCFELKKIGSVVKVLMRMKHAVTEPHLLA</sequence>
<dbReference type="Proteomes" id="UP000185895">
    <property type="component" value="Unassembled WGS sequence"/>
</dbReference>
<protein>
    <submittedName>
        <fullName evidence="2">Uncharacterized protein</fullName>
    </submittedName>
</protein>
<keyword evidence="1" id="KW-1133">Transmembrane helix</keyword>
<dbReference type="EMBL" id="MKKK01000018">
    <property type="protein sequence ID" value="OEY96877.1"/>
    <property type="molecule type" value="Genomic_DNA"/>
</dbReference>
<dbReference type="AlphaFoldDB" id="A0A1E7RCD3"/>